<dbReference type="GO" id="GO:0005737">
    <property type="term" value="C:cytoplasm"/>
    <property type="evidence" value="ECO:0007669"/>
    <property type="project" value="TreeGrafter"/>
</dbReference>
<dbReference type="AlphaFoldDB" id="A0A2S8FYN8"/>
<evidence type="ECO:0000313" key="3">
    <source>
        <dbReference type="Proteomes" id="UP000238322"/>
    </source>
</evidence>
<accession>A0A2S8FYN8</accession>
<dbReference type="OrthoDB" id="9023549at2"/>
<organism evidence="2 3">
    <name type="scientific">Blastopirellula marina</name>
    <dbReference type="NCBI Taxonomy" id="124"/>
    <lineage>
        <taxon>Bacteria</taxon>
        <taxon>Pseudomonadati</taxon>
        <taxon>Planctomycetota</taxon>
        <taxon>Planctomycetia</taxon>
        <taxon>Pirellulales</taxon>
        <taxon>Pirellulaceae</taxon>
        <taxon>Blastopirellula</taxon>
    </lineage>
</organism>
<dbReference type="PANTHER" id="PTHR10928:SF2">
    <property type="entry name" value="SUPPRESSOR OF FUSED HOMOLOG"/>
    <property type="match status" value="1"/>
</dbReference>
<dbReference type="InterPro" id="IPR020941">
    <property type="entry name" value="SUFU-like_domain"/>
</dbReference>
<protein>
    <submittedName>
        <fullName evidence="2">Branched-chain alpha-keto acid dehydrogenase subunit E2</fullName>
    </submittedName>
</protein>
<dbReference type="PANTHER" id="PTHR10928">
    <property type="entry name" value="SUPPRESSOR OF FUSED"/>
    <property type="match status" value="1"/>
</dbReference>
<dbReference type="SUPFAM" id="SSF103359">
    <property type="entry name" value="Suppressor of Fused, N-terminal domain"/>
    <property type="match status" value="1"/>
</dbReference>
<dbReference type="InterPro" id="IPR007768">
    <property type="entry name" value="Suppressor_of_fused"/>
</dbReference>
<sequence>MNFDTDDNELEPIGWDAIDGALRRIYCDREPKHFGTILPMSLGGNAPLQGISVYKNLAPQPHYHYVTYGFSELYEKETDDPEFSGYGFELTFRLACSLDAPEDPPVWPLNFLQNLARYVFSSGNIFDERHHLPFNGPIAMNEVTDITAGFFFLDPELDVIDTPNGQVKFLQLVGLATDEYDLVQKGYFRPIAARVTALTPLAITDIYRVSILDNPAVLAAITSVDPQSQQNQVFGTLAQWREVDGRLEIEIGATVVSQLKTMINSVLQQDKPVIVYGKNTAVLFTVDESLKWGVDDTSLEVTLPPESIIRLGQSLQPIRGEYTISDFPAIVLKVIPVDIKDGAGNIISTIG</sequence>
<dbReference type="EMBL" id="PUHY01000005">
    <property type="protein sequence ID" value="PQO37317.1"/>
    <property type="molecule type" value="Genomic_DNA"/>
</dbReference>
<dbReference type="RefSeq" id="WP_105328568.1">
    <property type="nucleotide sequence ID" value="NZ_PUHY01000005.1"/>
</dbReference>
<dbReference type="Proteomes" id="UP000238322">
    <property type="component" value="Unassembled WGS sequence"/>
</dbReference>
<comment type="caution">
    <text evidence="2">The sequence shown here is derived from an EMBL/GenBank/DDBJ whole genome shotgun (WGS) entry which is preliminary data.</text>
</comment>
<gene>
    <name evidence="2" type="ORF">C5Y83_05055</name>
</gene>
<dbReference type="Pfam" id="PF05076">
    <property type="entry name" value="SUFU"/>
    <property type="match status" value="1"/>
</dbReference>
<reference evidence="2 3" key="1">
    <citation type="submission" date="2018-02" db="EMBL/GenBank/DDBJ databases">
        <title>Comparative genomes isolates from brazilian mangrove.</title>
        <authorList>
            <person name="Araujo J.E."/>
            <person name="Taketani R.G."/>
            <person name="Silva M.C.P."/>
            <person name="Loureco M.V."/>
            <person name="Andreote F.D."/>
        </authorList>
    </citation>
    <scope>NUCLEOTIDE SEQUENCE [LARGE SCALE GENOMIC DNA]</scope>
    <source>
        <strain evidence="2 3">Hex-1 MGV</strain>
    </source>
</reference>
<name>A0A2S8FYN8_9BACT</name>
<evidence type="ECO:0000259" key="1">
    <source>
        <dbReference type="Pfam" id="PF05076"/>
    </source>
</evidence>
<feature type="domain" description="Suppressor of fused-like" evidence="1">
    <location>
        <begin position="45"/>
        <end position="208"/>
    </location>
</feature>
<dbReference type="InterPro" id="IPR037181">
    <property type="entry name" value="SUFU_N"/>
</dbReference>
<proteinExistence type="predicted"/>
<evidence type="ECO:0000313" key="2">
    <source>
        <dbReference type="EMBL" id="PQO37317.1"/>
    </source>
</evidence>